<keyword evidence="4" id="KW-1185">Reference proteome</keyword>
<dbReference type="GO" id="GO:0006629">
    <property type="term" value="P:lipid metabolic process"/>
    <property type="evidence" value="ECO:0007669"/>
    <property type="project" value="InterPro"/>
</dbReference>
<dbReference type="CTD" id="36382053"/>
<dbReference type="SUPFAM" id="SSF53474">
    <property type="entry name" value="alpha/beta-Hydrolases"/>
    <property type="match status" value="1"/>
</dbReference>
<dbReference type="InterPro" id="IPR029058">
    <property type="entry name" value="AB_hydrolase_fold"/>
</dbReference>
<dbReference type="Gene3D" id="3.40.50.1820">
    <property type="entry name" value="alpha/beta hydrolase"/>
    <property type="match status" value="1"/>
</dbReference>
<dbReference type="PANTHER" id="PTHR45908:SF5">
    <property type="entry name" value="FUNGAL LIPASE-LIKE DOMAIN-CONTAINING PROTEIN"/>
    <property type="match status" value="1"/>
</dbReference>
<gene>
    <name evidence="3 5 6" type="ORF">SRAE_2000433000</name>
</gene>
<protein>
    <submittedName>
        <fullName evidence="3 5">Lipase, class 3 family-containing protein</fullName>
    </submittedName>
</protein>
<accession>A0A090LIZ4</accession>
<organism evidence="3">
    <name type="scientific">Strongyloides ratti</name>
    <name type="common">Parasitic roundworm</name>
    <dbReference type="NCBI Taxonomy" id="34506"/>
    <lineage>
        <taxon>Eukaryota</taxon>
        <taxon>Metazoa</taxon>
        <taxon>Ecdysozoa</taxon>
        <taxon>Nematoda</taxon>
        <taxon>Chromadorea</taxon>
        <taxon>Rhabditida</taxon>
        <taxon>Tylenchina</taxon>
        <taxon>Panagrolaimomorpha</taxon>
        <taxon>Strongyloidoidea</taxon>
        <taxon>Strongyloididae</taxon>
        <taxon>Strongyloides</taxon>
    </lineage>
</organism>
<evidence type="ECO:0000313" key="4">
    <source>
        <dbReference type="Proteomes" id="UP000035682"/>
    </source>
</evidence>
<keyword evidence="1" id="KW-0732">Signal</keyword>
<dbReference type="STRING" id="34506.A0A090LIZ4"/>
<dbReference type="WBParaSite" id="SRAE_2000433000.1">
    <property type="protein sequence ID" value="SRAE_2000433000.1"/>
    <property type="gene ID" value="WBGene00264560"/>
</dbReference>
<dbReference type="OrthoDB" id="438440at2759"/>
<dbReference type="GeneID" id="36382053"/>
<evidence type="ECO:0000313" key="6">
    <source>
        <dbReference type="WormBase" id="SRAE_2000433000"/>
    </source>
</evidence>
<sequence length="324" mass="36742">MYFFKNVLLLILYSIICYSQTSNKKLSAGAYSNDPTSCINEAFKDNGVYEIFNNETAICDKGNNVCTYYSVISNENKEITIVFRGTKTTDQLIREGIATLIDGKDFFNIGLVNRYFFQAHNVLWNSINEIFQDNKYKDYKVYVTGHSLGGALAALCAIRIQLENIRNSSDIFLYTFGEPRVGSASFAFKFDELIPNSWRIVHALDVVPHLPPCGKEAESSLLKKFFGKSSQPCDPTLLDEPYHHGTEIWYPNGMGEGDTFVECTGTPKNEDFECSDQYKFDIAKFKVYAEDHRHYFNHKVPAFGKLGCLPGMENEEENLPDDAV</sequence>
<feature type="domain" description="Fungal lipase-type" evidence="2">
    <location>
        <begin position="81"/>
        <end position="213"/>
    </location>
</feature>
<reference evidence="3 4" key="1">
    <citation type="submission" date="2014-09" db="EMBL/GenBank/DDBJ databases">
        <authorList>
            <person name="Martin A.A."/>
        </authorList>
    </citation>
    <scope>NUCLEOTIDE SEQUENCE</scope>
    <source>
        <strain evidence="4">ED321</strain>
        <strain evidence="3">ED321 Heterogonic</strain>
    </source>
</reference>
<dbReference type="Proteomes" id="UP000035682">
    <property type="component" value="Unplaced"/>
</dbReference>
<dbReference type="eggNOG" id="KOG4569">
    <property type="taxonomic scope" value="Eukaryota"/>
</dbReference>
<dbReference type="AlphaFoldDB" id="A0A090LIZ4"/>
<name>A0A090LIZ4_STRRB</name>
<dbReference type="RefSeq" id="XP_024508882.1">
    <property type="nucleotide sequence ID" value="XM_024643187.1"/>
</dbReference>
<reference evidence="5" key="2">
    <citation type="submission" date="2020-12" db="UniProtKB">
        <authorList>
            <consortium name="WormBaseParasite"/>
        </authorList>
    </citation>
    <scope>IDENTIFICATION</scope>
</reference>
<evidence type="ECO:0000256" key="1">
    <source>
        <dbReference type="SAM" id="SignalP"/>
    </source>
</evidence>
<feature type="signal peptide" evidence="1">
    <location>
        <begin position="1"/>
        <end position="19"/>
    </location>
</feature>
<dbReference type="InterPro" id="IPR002921">
    <property type="entry name" value="Fungal_lipase-type"/>
</dbReference>
<evidence type="ECO:0000313" key="5">
    <source>
        <dbReference type="WBParaSite" id="SRAE_2000433000.1"/>
    </source>
</evidence>
<dbReference type="PANTHER" id="PTHR45908">
    <property type="entry name" value="PROTEIN CBG11750-RELATED"/>
    <property type="match status" value="1"/>
</dbReference>
<proteinExistence type="predicted"/>
<dbReference type="CDD" id="cd00519">
    <property type="entry name" value="Lipase_3"/>
    <property type="match status" value="1"/>
</dbReference>
<dbReference type="OMA" id="AHYVECL"/>
<dbReference type="WormBase" id="SRAE_2000433000">
    <property type="protein sequence ID" value="SRP04424"/>
    <property type="gene ID" value="WBGene00264560"/>
</dbReference>
<dbReference type="Pfam" id="PF01764">
    <property type="entry name" value="Lipase_3"/>
    <property type="match status" value="1"/>
</dbReference>
<evidence type="ECO:0000313" key="3">
    <source>
        <dbReference type="EMBL" id="CEF69683.1"/>
    </source>
</evidence>
<dbReference type="EMBL" id="LN609529">
    <property type="protein sequence ID" value="CEF69683.1"/>
    <property type="molecule type" value="Genomic_DNA"/>
</dbReference>
<evidence type="ECO:0000259" key="2">
    <source>
        <dbReference type="Pfam" id="PF01764"/>
    </source>
</evidence>
<feature type="chain" id="PRO_5015030925" evidence="1">
    <location>
        <begin position="20"/>
        <end position="324"/>
    </location>
</feature>